<proteinExistence type="predicted"/>
<name>A0ABY8KTK9_9FLAO</name>
<dbReference type="PROSITE" id="PS00018">
    <property type="entry name" value="EF_HAND_1"/>
    <property type="match status" value="1"/>
</dbReference>
<feature type="domain" description="EF-hand" evidence="1">
    <location>
        <begin position="24"/>
        <end position="56"/>
    </location>
</feature>
<dbReference type="RefSeq" id="WP_279448846.1">
    <property type="nucleotide sequence ID" value="NZ_CP122379.1"/>
</dbReference>
<protein>
    <recommendedName>
        <fullName evidence="1">EF-hand domain-containing protein</fullName>
    </recommendedName>
</protein>
<reference evidence="2 3" key="1">
    <citation type="submission" date="2023-04" db="EMBL/GenBank/DDBJ databases">
        <title>Taxonomic identification of the Arctic strain Aequorivita sp. nov. and transcriptomic analysis in response to temperature stress.</title>
        <authorList>
            <person name="Liu W."/>
            <person name="Cong B."/>
            <person name="Lin J."/>
        </authorList>
    </citation>
    <scope>NUCLEOTIDE SEQUENCE [LARGE SCALE GENOMIC DNA]</scope>
    <source>
        <strain evidence="2 3">Ant34-E75</strain>
    </source>
</reference>
<organism evidence="2 3">
    <name type="scientific">Aequorivita marisscotiae</name>
    <dbReference type="NCBI Taxonomy" id="3040348"/>
    <lineage>
        <taxon>Bacteria</taxon>
        <taxon>Pseudomonadati</taxon>
        <taxon>Bacteroidota</taxon>
        <taxon>Flavobacteriia</taxon>
        <taxon>Flavobacteriales</taxon>
        <taxon>Flavobacteriaceae</taxon>
        <taxon>Aequorivita</taxon>
    </lineage>
</organism>
<evidence type="ECO:0000259" key="1">
    <source>
        <dbReference type="PROSITE" id="PS50222"/>
    </source>
</evidence>
<keyword evidence="3" id="KW-1185">Reference proteome</keyword>
<gene>
    <name evidence="2" type="ORF">QCQ61_00965</name>
</gene>
<dbReference type="InterPro" id="IPR018247">
    <property type="entry name" value="EF_Hand_1_Ca_BS"/>
</dbReference>
<dbReference type="Proteomes" id="UP001238523">
    <property type="component" value="Chromosome"/>
</dbReference>
<evidence type="ECO:0000313" key="2">
    <source>
        <dbReference type="EMBL" id="WGF92775.1"/>
    </source>
</evidence>
<evidence type="ECO:0000313" key="3">
    <source>
        <dbReference type="Proteomes" id="UP001238523"/>
    </source>
</evidence>
<sequence length="56" mass="6804">MEEFQLYLMMQERIQPEDYSLIDAHKKIIDDRVAEADANPDNYVTYQEFKDTFKKK</sequence>
<accession>A0ABY8KTK9</accession>
<dbReference type="InterPro" id="IPR011992">
    <property type="entry name" value="EF-hand-dom_pair"/>
</dbReference>
<dbReference type="InterPro" id="IPR002048">
    <property type="entry name" value="EF_hand_dom"/>
</dbReference>
<dbReference type="EMBL" id="CP122379">
    <property type="protein sequence ID" value="WGF92775.1"/>
    <property type="molecule type" value="Genomic_DNA"/>
</dbReference>
<dbReference type="SUPFAM" id="SSF47473">
    <property type="entry name" value="EF-hand"/>
    <property type="match status" value="1"/>
</dbReference>
<dbReference type="PROSITE" id="PS50222">
    <property type="entry name" value="EF_HAND_2"/>
    <property type="match status" value="1"/>
</dbReference>